<feature type="chain" id="PRO_5047532884" evidence="2">
    <location>
        <begin position="25"/>
        <end position="194"/>
    </location>
</feature>
<sequence>MKQRKHLLTALITIALLTWNTSYAADDHDHDAGHDHSAHAADAHDAHKDAKSEDDHSGHDHSEAKAGPNGGRIITSVEPHLEFYLTEERMIQITFLNDHGELIAPEEQVISLIGGDRQNPIRLSFTLKGSALISDKALPEGNNLPIVLSIKPDAKSKTVREKFNLNHSDCPTCKYKEYACICEHGGEDHEGHDH</sequence>
<dbReference type="RefSeq" id="WP_308985714.1">
    <property type="nucleotide sequence ID" value="NZ_JARXIC010000021.1"/>
</dbReference>
<feature type="region of interest" description="Disordered" evidence="1">
    <location>
        <begin position="30"/>
        <end position="73"/>
    </location>
</feature>
<dbReference type="Proteomes" id="UP001243717">
    <property type="component" value="Unassembled WGS sequence"/>
</dbReference>
<feature type="signal peptide" evidence="2">
    <location>
        <begin position="1"/>
        <end position="24"/>
    </location>
</feature>
<protein>
    <submittedName>
        <fullName evidence="3">Uncharacterized protein</fullName>
    </submittedName>
</protein>
<keyword evidence="4" id="KW-1185">Reference proteome</keyword>
<keyword evidence="2" id="KW-0732">Signal</keyword>
<reference evidence="3 4" key="1">
    <citation type="submission" date="2023-04" db="EMBL/GenBank/DDBJ databases">
        <title>A novel bacteria isolated from coastal sediment.</title>
        <authorList>
            <person name="Liu X.-J."/>
            <person name="Du Z.-J."/>
        </authorList>
    </citation>
    <scope>NUCLEOTIDE SEQUENCE [LARGE SCALE GENOMIC DNA]</scope>
    <source>
        <strain evidence="3 4">SDUM461004</strain>
    </source>
</reference>
<proteinExistence type="predicted"/>
<gene>
    <name evidence="3" type="ORF">QEH59_12535</name>
</gene>
<feature type="compositionally biased region" description="Basic and acidic residues" evidence="1">
    <location>
        <begin position="30"/>
        <end position="64"/>
    </location>
</feature>
<accession>A0ABU1AM18</accession>
<evidence type="ECO:0000256" key="2">
    <source>
        <dbReference type="SAM" id="SignalP"/>
    </source>
</evidence>
<name>A0ABU1AM18_9BACT</name>
<evidence type="ECO:0000313" key="4">
    <source>
        <dbReference type="Proteomes" id="UP001243717"/>
    </source>
</evidence>
<comment type="caution">
    <text evidence="3">The sequence shown here is derived from an EMBL/GenBank/DDBJ whole genome shotgun (WGS) entry which is preliminary data.</text>
</comment>
<evidence type="ECO:0000256" key="1">
    <source>
        <dbReference type="SAM" id="MobiDB-lite"/>
    </source>
</evidence>
<organism evidence="3 4">
    <name type="scientific">Thalassobacterium sedimentorum</name>
    <dbReference type="NCBI Taxonomy" id="3041258"/>
    <lineage>
        <taxon>Bacteria</taxon>
        <taxon>Pseudomonadati</taxon>
        <taxon>Verrucomicrobiota</taxon>
        <taxon>Opitutia</taxon>
        <taxon>Puniceicoccales</taxon>
        <taxon>Coraliomargaritaceae</taxon>
        <taxon>Thalassobacterium</taxon>
    </lineage>
</organism>
<dbReference type="EMBL" id="JARXIC010000021">
    <property type="protein sequence ID" value="MDQ8195258.1"/>
    <property type="molecule type" value="Genomic_DNA"/>
</dbReference>
<evidence type="ECO:0000313" key="3">
    <source>
        <dbReference type="EMBL" id="MDQ8195258.1"/>
    </source>
</evidence>